<protein>
    <submittedName>
        <fullName evidence="1">Uncharacterized protein</fullName>
    </submittedName>
</protein>
<evidence type="ECO:0000313" key="2">
    <source>
        <dbReference type="Proteomes" id="UP001058860"/>
    </source>
</evidence>
<reference evidence="2" key="1">
    <citation type="submission" date="2021-11" db="EMBL/GenBank/DDBJ databases">
        <title>Cultivation dependent microbiological survey of springs from the worlds oldest radium mine currently devoted to the extraction of radon-saturated water.</title>
        <authorList>
            <person name="Kapinusova G."/>
            <person name="Smrhova T."/>
            <person name="Strejcek M."/>
            <person name="Suman J."/>
            <person name="Jani K."/>
            <person name="Pajer P."/>
            <person name="Uhlik O."/>
        </authorList>
    </citation>
    <scope>NUCLEOTIDE SEQUENCE [LARGE SCALE GENOMIC DNA]</scope>
    <source>
        <strain evidence="2">J379</strain>
    </source>
</reference>
<dbReference type="Proteomes" id="UP001058860">
    <property type="component" value="Chromosome"/>
</dbReference>
<accession>A0ABY5PEU4</accession>
<gene>
    <name evidence="1" type="ORF">LRS13_19935</name>
</gene>
<evidence type="ECO:0000313" key="1">
    <source>
        <dbReference type="EMBL" id="UUY02932.1"/>
    </source>
</evidence>
<dbReference type="RefSeq" id="WP_353863454.1">
    <property type="nucleotide sequence ID" value="NZ_CP088295.1"/>
</dbReference>
<name>A0ABY5PEU4_9ACTN</name>
<sequence>MRKQAKLKSTTVGRLSRTLRPGDPVTVAIKLDPKAVRALKRLRSVTLTLTFVVTDNAQNRTTRTQRVTLRR</sequence>
<organism evidence="1 2">
    <name type="scientific">Svornostia abyssi</name>
    <dbReference type="NCBI Taxonomy" id="2898438"/>
    <lineage>
        <taxon>Bacteria</taxon>
        <taxon>Bacillati</taxon>
        <taxon>Actinomycetota</taxon>
        <taxon>Thermoleophilia</taxon>
        <taxon>Solirubrobacterales</taxon>
        <taxon>Baekduiaceae</taxon>
        <taxon>Svornostia</taxon>
    </lineage>
</organism>
<dbReference type="EMBL" id="CP088295">
    <property type="protein sequence ID" value="UUY02932.1"/>
    <property type="molecule type" value="Genomic_DNA"/>
</dbReference>
<keyword evidence="2" id="KW-1185">Reference proteome</keyword>
<proteinExistence type="predicted"/>